<sequence length="167" mass="18207">MYYNQNAILLITGFFLCTGIIFFAGTRLSFYSDVIAEKSGLGRILIGLILVASITSLPEIVNSISAVTYVKVSDIAGGDLIGSCVFNLLIIAFLDLFYRKTPISSGAQTGHIISGNFGILQLSIVAIILFFGRNMPGFGWIGLNSFIFIFIYILGMGLIFQYDKESC</sequence>
<keyword evidence="3 5" id="KW-1133">Transmembrane helix</keyword>
<evidence type="ECO:0000256" key="1">
    <source>
        <dbReference type="ARBA" id="ARBA00004141"/>
    </source>
</evidence>
<dbReference type="Gene3D" id="1.20.1420.30">
    <property type="entry name" value="NCX, central ion-binding region"/>
    <property type="match status" value="1"/>
</dbReference>
<dbReference type="InterPro" id="IPR004837">
    <property type="entry name" value="NaCa_Exmemb"/>
</dbReference>
<keyword evidence="4 5" id="KW-0472">Membrane</keyword>
<dbReference type="AlphaFoldDB" id="A0A7V0Z5E3"/>
<evidence type="ECO:0000259" key="6">
    <source>
        <dbReference type="Pfam" id="PF01699"/>
    </source>
</evidence>
<gene>
    <name evidence="7" type="ORF">ENP86_04725</name>
</gene>
<dbReference type="InterPro" id="IPR044880">
    <property type="entry name" value="NCX_ion-bd_dom_sf"/>
</dbReference>
<feature type="transmembrane region" description="Helical" evidence="5">
    <location>
        <begin position="80"/>
        <end position="98"/>
    </location>
</feature>
<dbReference type="Pfam" id="PF01699">
    <property type="entry name" value="Na_Ca_ex"/>
    <property type="match status" value="1"/>
</dbReference>
<keyword evidence="2 5" id="KW-0812">Transmembrane</keyword>
<feature type="transmembrane region" description="Helical" evidence="5">
    <location>
        <begin position="6"/>
        <end position="28"/>
    </location>
</feature>
<comment type="subcellular location">
    <subcellularLocation>
        <location evidence="1">Membrane</location>
        <topology evidence="1">Multi-pass membrane protein</topology>
    </subcellularLocation>
</comment>
<evidence type="ECO:0000256" key="3">
    <source>
        <dbReference type="ARBA" id="ARBA00022989"/>
    </source>
</evidence>
<feature type="transmembrane region" description="Helical" evidence="5">
    <location>
        <begin position="138"/>
        <end position="160"/>
    </location>
</feature>
<feature type="transmembrane region" description="Helical" evidence="5">
    <location>
        <begin position="40"/>
        <end position="60"/>
    </location>
</feature>
<organism evidence="7">
    <name type="scientific">candidate division WOR-3 bacterium</name>
    <dbReference type="NCBI Taxonomy" id="2052148"/>
    <lineage>
        <taxon>Bacteria</taxon>
        <taxon>Bacteria division WOR-3</taxon>
    </lineage>
</organism>
<name>A0A7V0Z5E3_UNCW3</name>
<evidence type="ECO:0000256" key="4">
    <source>
        <dbReference type="ARBA" id="ARBA00023136"/>
    </source>
</evidence>
<protein>
    <recommendedName>
        <fullName evidence="6">Sodium/calcium exchanger membrane region domain-containing protein</fullName>
    </recommendedName>
</protein>
<accession>A0A7V0Z5E3</accession>
<comment type="caution">
    <text evidence="7">The sequence shown here is derived from an EMBL/GenBank/DDBJ whole genome shotgun (WGS) entry which is preliminary data.</text>
</comment>
<dbReference type="GO" id="GO:0016020">
    <property type="term" value="C:membrane"/>
    <property type="evidence" value="ECO:0007669"/>
    <property type="project" value="UniProtKB-SubCell"/>
</dbReference>
<feature type="transmembrane region" description="Helical" evidence="5">
    <location>
        <begin position="110"/>
        <end position="132"/>
    </location>
</feature>
<feature type="domain" description="Sodium/calcium exchanger membrane region" evidence="6">
    <location>
        <begin position="11"/>
        <end position="156"/>
    </location>
</feature>
<dbReference type="EMBL" id="DSKY01000014">
    <property type="protein sequence ID" value="HDY58839.1"/>
    <property type="molecule type" value="Genomic_DNA"/>
</dbReference>
<evidence type="ECO:0000256" key="5">
    <source>
        <dbReference type="SAM" id="Phobius"/>
    </source>
</evidence>
<reference evidence="7" key="1">
    <citation type="journal article" date="2020" name="mSystems">
        <title>Genome- and Community-Level Interaction Insights into Carbon Utilization and Element Cycling Functions of Hydrothermarchaeota in Hydrothermal Sediment.</title>
        <authorList>
            <person name="Zhou Z."/>
            <person name="Liu Y."/>
            <person name="Xu W."/>
            <person name="Pan J."/>
            <person name="Luo Z.H."/>
            <person name="Li M."/>
        </authorList>
    </citation>
    <scope>NUCLEOTIDE SEQUENCE [LARGE SCALE GENOMIC DNA]</scope>
    <source>
        <strain evidence="7">SpSt-258</strain>
    </source>
</reference>
<evidence type="ECO:0000256" key="2">
    <source>
        <dbReference type="ARBA" id="ARBA00022692"/>
    </source>
</evidence>
<dbReference type="GO" id="GO:0055085">
    <property type="term" value="P:transmembrane transport"/>
    <property type="evidence" value="ECO:0007669"/>
    <property type="project" value="InterPro"/>
</dbReference>
<evidence type="ECO:0000313" key="7">
    <source>
        <dbReference type="EMBL" id="HDY58839.1"/>
    </source>
</evidence>
<proteinExistence type="predicted"/>